<evidence type="ECO:0000256" key="7">
    <source>
        <dbReference type="ARBA" id="ARBA00023136"/>
    </source>
</evidence>
<dbReference type="Gene3D" id="1.10.1760.20">
    <property type="match status" value="1"/>
</dbReference>
<evidence type="ECO:0000313" key="10">
    <source>
        <dbReference type="EMBL" id="HIS76850.1"/>
    </source>
</evidence>
<reference evidence="10" key="1">
    <citation type="submission" date="2020-10" db="EMBL/GenBank/DDBJ databases">
        <authorList>
            <person name="Gilroy R."/>
        </authorList>
    </citation>
    <scope>NUCLEOTIDE SEQUENCE</scope>
    <source>
        <strain evidence="10">CHK199-13235</strain>
    </source>
</reference>
<proteinExistence type="inferred from homology"/>
<evidence type="ECO:0000256" key="9">
    <source>
        <dbReference type="SAM" id="Phobius"/>
    </source>
</evidence>
<name>A0A9D1K019_9FIRM</name>
<dbReference type="Proteomes" id="UP000824002">
    <property type="component" value="Unassembled WGS sequence"/>
</dbReference>
<keyword evidence="7 8" id="KW-0472">Membrane</keyword>
<dbReference type="PANTHER" id="PTHR38438">
    <property type="entry name" value="RIBOFLAVIN TRANSPORTER RIBU"/>
    <property type="match status" value="1"/>
</dbReference>
<keyword evidence="3 8" id="KW-0813">Transport</keyword>
<evidence type="ECO:0000256" key="2">
    <source>
        <dbReference type="ARBA" id="ARBA00005540"/>
    </source>
</evidence>
<evidence type="ECO:0000256" key="1">
    <source>
        <dbReference type="ARBA" id="ARBA00004651"/>
    </source>
</evidence>
<dbReference type="InterPro" id="IPR025720">
    <property type="entry name" value="RibU"/>
</dbReference>
<evidence type="ECO:0000256" key="6">
    <source>
        <dbReference type="ARBA" id="ARBA00022989"/>
    </source>
</evidence>
<keyword evidence="6 9" id="KW-1133">Transmembrane helix</keyword>
<comment type="subcellular location">
    <subcellularLocation>
        <location evidence="1">Cell membrane</location>
        <topology evidence="1">Multi-pass membrane protein</topology>
    </subcellularLocation>
</comment>
<dbReference type="InterPro" id="IPR024529">
    <property type="entry name" value="ECF_trnsprt_substrate-spec"/>
</dbReference>
<dbReference type="GO" id="GO:0005886">
    <property type="term" value="C:plasma membrane"/>
    <property type="evidence" value="ECO:0007669"/>
    <property type="project" value="UniProtKB-SubCell"/>
</dbReference>
<evidence type="ECO:0000256" key="8">
    <source>
        <dbReference type="PIRNR" id="PIRNR037778"/>
    </source>
</evidence>
<dbReference type="AlphaFoldDB" id="A0A9D1K019"/>
<protein>
    <recommendedName>
        <fullName evidence="8">Riboflavin transporter</fullName>
    </recommendedName>
</protein>
<organism evidence="10 11">
    <name type="scientific">Candidatus Merdivicinus excrementipullorum</name>
    <dbReference type="NCBI Taxonomy" id="2840867"/>
    <lineage>
        <taxon>Bacteria</taxon>
        <taxon>Bacillati</taxon>
        <taxon>Bacillota</taxon>
        <taxon>Clostridia</taxon>
        <taxon>Eubacteriales</taxon>
        <taxon>Oscillospiraceae</taxon>
        <taxon>Oscillospiraceae incertae sedis</taxon>
        <taxon>Candidatus Merdivicinus</taxon>
    </lineage>
</organism>
<keyword evidence="4 8" id="KW-1003">Cell membrane</keyword>
<evidence type="ECO:0000313" key="11">
    <source>
        <dbReference type="Proteomes" id="UP000824002"/>
    </source>
</evidence>
<comment type="similarity">
    <text evidence="2 8">Belongs to the prokaryotic riboflavin transporter (P-RFT) (TC 2.A.87) family.</text>
</comment>
<feature type="transmembrane region" description="Helical" evidence="9">
    <location>
        <begin position="20"/>
        <end position="38"/>
    </location>
</feature>
<sequence>MKTNATIRNRVNIRKMTMTALLGAISAVLMLFSFKVPLMPSFISMDFSELPALIAAFSLGPVSGVVVCLIKNLLNLFASQTGGVGELSNFLLGCCFVLPAGLIYRYRKTRASALIGALAGAVAMAVLSVFTNYFIVYPIYTQFMPMEAIMGMYQAINPKVENLWQALWVFNMPFTFIKGMCSVIVTMLVYKKLSPLLQGKTAG</sequence>
<comment type="caution">
    <text evidence="10">The sequence shown here is derived from an EMBL/GenBank/DDBJ whole genome shotgun (WGS) entry which is preliminary data.</text>
</comment>
<gene>
    <name evidence="10" type="ORF">IAB51_08585</name>
</gene>
<dbReference type="PANTHER" id="PTHR38438:SF1">
    <property type="entry name" value="RIBOFLAVIN TRANSPORTER RIBU"/>
    <property type="match status" value="1"/>
</dbReference>
<keyword evidence="5 9" id="KW-0812">Transmembrane</keyword>
<feature type="transmembrane region" description="Helical" evidence="9">
    <location>
        <begin position="50"/>
        <end position="74"/>
    </location>
</feature>
<dbReference type="Pfam" id="PF12822">
    <property type="entry name" value="ECF_trnsprt"/>
    <property type="match status" value="1"/>
</dbReference>
<evidence type="ECO:0000256" key="5">
    <source>
        <dbReference type="ARBA" id="ARBA00022692"/>
    </source>
</evidence>
<reference evidence="10" key="2">
    <citation type="journal article" date="2021" name="PeerJ">
        <title>Extensive microbial diversity within the chicken gut microbiome revealed by metagenomics and culture.</title>
        <authorList>
            <person name="Gilroy R."/>
            <person name="Ravi A."/>
            <person name="Getino M."/>
            <person name="Pursley I."/>
            <person name="Horton D.L."/>
            <person name="Alikhan N.F."/>
            <person name="Baker D."/>
            <person name="Gharbi K."/>
            <person name="Hall N."/>
            <person name="Watson M."/>
            <person name="Adriaenssens E.M."/>
            <person name="Foster-Nyarko E."/>
            <person name="Jarju S."/>
            <person name="Secka A."/>
            <person name="Antonio M."/>
            <person name="Oren A."/>
            <person name="Chaudhuri R.R."/>
            <person name="La Ragione R."/>
            <person name="Hildebrand F."/>
            <person name="Pallen M.J."/>
        </authorList>
    </citation>
    <scope>NUCLEOTIDE SEQUENCE</scope>
    <source>
        <strain evidence="10">CHK199-13235</strain>
    </source>
</reference>
<feature type="transmembrane region" description="Helical" evidence="9">
    <location>
        <begin position="168"/>
        <end position="190"/>
    </location>
</feature>
<dbReference type="PIRSF" id="PIRSF037778">
    <property type="entry name" value="UCP037778_transp_RibU"/>
    <property type="match status" value="1"/>
</dbReference>
<dbReference type="EMBL" id="DVJP01000054">
    <property type="protein sequence ID" value="HIS76850.1"/>
    <property type="molecule type" value="Genomic_DNA"/>
</dbReference>
<accession>A0A9D1K019</accession>
<feature type="transmembrane region" description="Helical" evidence="9">
    <location>
        <begin position="86"/>
        <end position="106"/>
    </location>
</feature>
<evidence type="ECO:0000256" key="4">
    <source>
        <dbReference type="ARBA" id="ARBA00022475"/>
    </source>
</evidence>
<comment type="function">
    <text evidence="8">Probably a riboflavin-binding protein that interacts with the energy-coupling factor (ECF) ABC-transporter complex.</text>
</comment>
<dbReference type="GO" id="GO:0032217">
    <property type="term" value="F:riboflavin transmembrane transporter activity"/>
    <property type="evidence" value="ECO:0007669"/>
    <property type="project" value="UniProtKB-UniRule"/>
</dbReference>
<evidence type="ECO:0000256" key="3">
    <source>
        <dbReference type="ARBA" id="ARBA00022448"/>
    </source>
</evidence>
<feature type="transmembrane region" description="Helical" evidence="9">
    <location>
        <begin position="113"/>
        <end position="136"/>
    </location>
</feature>